<keyword evidence="1" id="KW-0833">Ubl conjugation pathway</keyword>
<gene>
    <name evidence="4" type="primary">LOC108672947</name>
</gene>
<dbReference type="RefSeq" id="XP_047741078.1">
    <property type="nucleotide sequence ID" value="XM_047885122.1"/>
</dbReference>
<dbReference type="PANTHER" id="PTHR12904">
    <property type="match status" value="1"/>
</dbReference>
<sequence>MAFVVPTEQAIWPGNAKWYINEDGELSPCSLKKLTLSFITENLGSVCNVECEDPRTIYCAAPIASASSRESIQRYREATGGGAGKSACDRDLKVFARTSSHNSLTESSVVNVNGNGIKVNSTSGTGGNFTPRNGTQDQRLIPYTMFNIPNYGRVYDKSNSTDPPSENAERLDLFKRDFFHFQWRQPDVYLSPRTVAMFLEELDRCGMLNDSTLSLFDTPRMQLNEVRIHRCGSLISARGLNFLIHNKLYRLELHGLQIPIKFVINSLNSWTKANLSVLSLVSYAPSDRQSAYKQLHRLQSLQELDLSNNNCLDPASLKMLLLRLPNLHRLSISHCVNVNTIEPLMVVCDQLQHLSLSGVMIHDTAITISVLKTLTRLRFLDVSTVATNHDVRHEECINEVLMSPHFAPDLEFIDVSNQLEVSEQVLLSFLSTHPNVKGVALVNVPLCADFCTSKWPQVKFLSDVGSSEGDVCVLDRLTECMQHYRRRHVLAQQMLTLVSAAPASSPSKPQPKLVASILQCMEDFQSREYIQTLSSACLHNLTVGSLGAALHPNLLRSVVHATIHAMTLHGDNHQLQKNGLLLLCCDSVLHNVSFNQYWVAMKALHALHSYADDRVDLMAVGICSILAAKLTNEQTAQLGSNPAFMNKLLVLVRGRVQENNADIMLQFTLSALWNLTVLFPQETSVETKVLGLFNNVAEVPELRKELLKPPFIAMLSLISHFLIVSSSSYKPPFIAMLRRQLQSEHIAVSYFAAGISAHLVCAEQAAWLAADDLPYKEVLAELGDAVLGWECPIEEMVAYKSFQPFLPLLHASGAPYVQLWALWALHHVTSNNSDYYCPMLIREGIPELLLTLRDDAPSSAPFLRDFALKLLTLVAAYEIRDAKNQTGKTAPTFIPRSRS</sequence>
<dbReference type="Gene3D" id="3.80.10.10">
    <property type="entry name" value="Ribonuclease Inhibitor"/>
    <property type="match status" value="1"/>
</dbReference>
<dbReference type="InterPro" id="IPR011989">
    <property type="entry name" value="ARM-like"/>
</dbReference>
<dbReference type="Gene3D" id="1.25.10.10">
    <property type="entry name" value="Leucine-rich Repeat Variant"/>
    <property type="match status" value="1"/>
</dbReference>
<feature type="domain" description="Protein zer-1 homolog-like C-terminal" evidence="2">
    <location>
        <begin position="522"/>
        <end position="676"/>
    </location>
</feature>
<dbReference type="GO" id="GO:0031462">
    <property type="term" value="C:Cul2-RING ubiquitin ligase complex"/>
    <property type="evidence" value="ECO:0007669"/>
    <property type="project" value="TreeGrafter"/>
</dbReference>
<dbReference type="PANTHER" id="PTHR12904:SF22">
    <property type="entry name" value="ZYG-11 FAMILY MEMBER B, CELL CYCLE REGULATOR"/>
    <property type="match status" value="1"/>
</dbReference>
<organism evidence="3 4">
    <name type="scientific">Hyalella azteca</name>
    <name type="common">Amphipod</name>
    <dbReference type="NCBI Taxonomy" id="294128"/>
    <lineage>
        <taxon>Eukaryota</taxon>
        <taxon>Metazoa</taxon>
        <taxon>Ecdysozoa</taxon>
        <taxon>Arthropoda</taxon>
        <taxon>Crustacea</taxon>
        <taxon>Multicrustacea</taxon>
        <taxon>Malacostraca</taxon>
        <taxon>Eumalacostraca</taxon>
        <taxon>Peracarida</taxon>
        <taxon>Amphipoda</taxon>
        <taxon>Senticaudata</taxon>
        <taxon>Talitrida</taxon>
        <taxon>Talitroidea</taxon>
        <taxon>Hyalellidae</taxon>
        <taxon>Hyalella</taxon>
    </lineage>
</organism>
<evidence type="ECO:0000313" key="3">
    <source>
        <dbReference type="Proteomes" id="UP000694843"/>
    </source>
</evidence>
<feature type="domain" description="Protein zer-1 homolog-like C-terminal" evidence="2">
    <location>
        <begin position="679"/>
        <end position="874"/>
    </location>
</feature>
<keyword evidence="3" id="KW-1185">Reference proteome</keyword>
<dbReference type="Pfam" id="PF22964">
    <property type="entry name" value="ZER1-like_2nd"/>
    <property type="match status" value="2"/>
</dbReference>
<dbReference type="Proteomes" id="UP000694843">
    <property type="component" value="Unplaced"/>
</dbReference>
<name>A0A979FWX7_HYAAZ</name>
<dbReference type="SUPFAM" id="SSF48371">
    <property type="entry name" value="ARM repeat"/>
    <property type="match status" value="1"/>
</dbReference>
<dbReference type="AlphaFoldDB" id="A0A979FWX7"/>
<dbReference type="InterPro" id="IPR001611">
    <property type="entry name" value="Leu-rich_rpt"/>
</dbReference>
<dbReference type="InterPro" id="IPR051341">
    <property type="entry name" value="Zyg-11_UBL_adapter"/>
</dbReference>
<proteinExistence type="predicted"/>
<dbReference type="InterPro" id="IPR016024">
    <property type="entry name" value="ARM-type_fold"/>
</dbReference>
<dbReference type="OMA" id="AYRSFHP"/>
<dbReference type="InterPro" id="IPR032675">
    <property type="entry name" value="LRR_dom_sf"/>
</dbReference>
<dbReference type="PROSITE" id="PS51450">
    <property type="entry name" value="LRR"/>
    <property type="match status" value="1"/>
</dbReference>
<evidence type="ECO:0000313" key="4">
    <source>
        <dbReference type="RefSeq" id="XP_047741078.1"/>
    </source>
</evidence>
<reference evidence="4" key="1">
    <citation type="submission" date="2025-08" db="UniProtKB">
        <authorList>
            <consortium name="RefSeq"/>
        </authorList>
    </citation>
    <scope>IDENTIFICATION</scope>
    <source>
        <tissue evidence="4">Whole organism</tissue>
    </source>
</reference>
<evidence type="ECO:0000259" key="2">
    <source>
        <dbReference type="Pfam" id="PF22964"/>
    </source>
</evidence>
<dbReference type="InterPro" id="IPR055142">
    <property type="entry name" value="ZER1-like_C"/>
</dbReference>
<protein>
    <submittedName>
        <fullName evidence="4">Protein zyg-11 homolog B</fullName>
    </submittedName>
</protein>
<dbReference type="OrthoDB" id="5783533at2759"/>
<dbReference type="KEGG" id="hazt:108672947"/>
<accession>A0A979FWX7</accession>
<evidence type="ECO:0000256" key="1">
    <source>
        <dbReference type="ARBA" id="ARBA00022786"/>
    </source>
</evidence>
<dbReference type="SUPFAM" id="SSF52047">
    <property type="entry name" value="RNI-like"/>
    <property type="match status" value="1"/>
</dbReference>
<dbReference type="GeneID" id="108672947"/>